<evidence type="ECO:0000313" key="3">
    <source>
        <dbReference type="Proteomes" id="UP001521150"/>
    </source>
</evidence>
<evidence type="ECO:0000259" key="1">
    <source>
        <dbReference type="Pfam" id="PF12770"/>
    </source>
</evidence>
<dbReference type="InterPro" id="IPR011990">
    <property type="entry name" value="TPR-like_helical_dom_sf"/>
</dbReference>
<protein>
    <submittedName>
        <fullName evidence="2">CHAT domain-containing protein</fullName>
    </submittedName>
</protein>
<comment type="caution">
    <text evidence="2">The sequence shown here is derived from an EMBL/GenBank/DDBJ whole genome shotgun (WGS) entry which is preliminary data.</text>
</comment>
<dbReference type="Gene3D" id="1.25.40.10">
    <property type="entry name" value="Tetratricopeptide repeat domain"/>
    <property type="match status" value="2"/>
</dbReference>
<keyword evidence="3" id="KW-1185">Reference proteome</keyword>
<reference evidence="2 3" key="1">
    <citation type="submission" date="2021-12" db="EMBL/GenBank/DDBJ databases">
        <title>Genome sequence of Kibdelosporangium philippinense ATCC 49844.</title>
        <authorList>
            <person name="Fedorov E.A."/>
            <person name="Omeragic M."/>
            <person name="Shalygina K.F."/>
            <person name="Maclea K.S."/>
        </authorList>
    </citation>
    <scope>NUCLEOTIDE SEQUENCE [LARGE SCALE GENOMIC DNA]</scope>
    <source>
        <strain evidence="2 3">ATCC 49844</strain>
    </source>
</reference>
<evidence type="ECO:0000313" key="2">
    <source>
        <dbReference type="EMBL" id="MCE7005532.1"/>
    </source>
</evidence>
<dbReference type="SUPFAM" id="SSF48452">
    <property type="entry name" value="TPR-like"/>
    <property type="match status" value="2"/>
</dbReference>
<dbReference type="Proteomes" id="UP001521150">
    <property type="component" value="Unassembled WGS sequence"/>
</dbReference>
<name>A0ABS8ZI64_9PSEU</name>
<dbReference type="InterPro" id="IPR024983">
    <property type="entry name" value="CHAT_dom"/>
</dbReference>
<organism evidence="2 3">
    <name type="scientific">Kibdelosporangium philippinense</name>
    <dbReference type="NCBI Taxonomy" id="211113"/>
    <lineage>
        <taxon>Bacteria</taxon>
        <taxon>Bacillati</taxon>
        <taxon>Actinomycetota</taxon>
        <taxon>Actinomycetes</taxon>
        <taxon>Pseudonocardiales</taxon>
        <taxon>Pseudonocardiaceae</taxon>
        <taxon>Kibdelosporangium</taxon>
    </lineage>
</organism>
<dbReference type="EMBL" id="JAJVCN010000002">
    <property type="protein sequence ID" value="MCE7005532.1"/>
    <property type="molecule type" value="Genomic_DNA"/>
</dbReference>
<dbReference type="RefSeq" id="WP_233727109.1">
    <property type="nucleotide sequence ID" value="NZ_JAJVCN010000002.1"/>
</dbReference>
<dbReference type="Pfam" id="PF12770">
    <property type="entry name" value="CHAT"/>
    <property type="match status" value="1"/>
</dbReference>
<gene>
    <name evidence="2" type="ORF">LWC34_22290</name>
</gene>
<accession>A0ABS8ZI64</accession>
<feature type="domain" description="CHAT" evidence="1">
    <location>
        <begin position="493"/>
        <end position="695"/>
    </location>
</feature>
<proteinExistence type="predicted"/>
<sequence length="707" mass="75835">MSHTEALESVERCDYPQALAEARKALDRSSAAESGKIRLTLAWIELERGNPRGCARELRKAREFGVCPARARCLDGLRLCAIGAYEQAVKELSAVTEFLQHDPKWLSNALIGRGVARGYLLKLSAADRDFAEAARILTQLGEHERVATCVHNRGFVALQAGDLPAALELFEQASGGIQAGRAEALIDHASALLAAGMTRDASALLAQAEPLLAGRESRLAEAVLAAGYCALRAGDIDHAANEAKRAQELFRVQRRPAWIAAADALALRAGLVDVGAAKRVADRCLRWGKRTEAAELLLDAAKVAPELLTKVEGERYASTARLRVIGWLARAKLAKSGQARAAACRAGMRVVAEYASAMGAGASELAAELASVVIEKASSAAVAFEWIERQRIIVLPQAQTSDLVQLRAAESDGDVRTAARFEDRLRRRIRVTRRQDRVERIKEALGQRVLINYFMNGSDLLACTVADGRIRRHHLGPVDPVHFAYSAELSAHLDARLLAPLGLGDRPLVIIPAGGMADVVWAALPSCVGRPVSVAPSASAWLSAAQAMRGGRNFTVAGPGLTHAEREVELLGHPIGNSTVDNVLRNMEGADIVHIAAHGTFRRDAPMFSCLRLHDGPLYGYDLVKLKRAPRILVLSACEVARADVFANVLLDRGGQALIASTLPVPDDSAVGLMVEFHQNLSKGPARALADAQAKYGHLGFSCWGSG</sequence>